<dbReference type="OrthoDB" id="9800332at2"/>
<dbReference type="Gene3D" id="3.40.50.300">
    <property type="entry name" value="P-loop containing nucleotide triphosphate hydrolases"/>
    <property type="match status" value="1"/>
</dbReference>
<feature type="binding site" evidence="11">
    <location>
        <position position="24"/>
    </location>
    <ligand>
        <name>substrate</name>
    </ligand>
</feature>
<dbReference type="PRINTS" id="PR01100">
    <property type="entry name" value="SHIKIMTKNASE"/>
</dbReference>
<feature type="binding site" evidence="11">
    <location>
        <begin position="2"/>
        <end position="7"/>
    </location>
    <ligand>
        <name>ATP</name>
        <dbReference type="ChEBI" id="CHEBI:30616"/>
    </ligand>
</feature>
<evidence type="ECO:0000256" key="11">
    <source>
        <dbReference type="HAMAP-Rule" id="MF_00109"/>
    </source>
</evidence>
<evidence type="ECO:0000256" key="6">
    <source>
        <dbReference type="ARBA" id="ARBA00022741"/>
    </source>
</evidence>
<dbReference type="CDD" id="cd00464">
    <property type="entry name" value="SK"/>
    <property type="match status" value="1"/>
</dbReference>
<dbReference type="InterPro" id="IPR023000">
    <property type="entry name" value="Shikimate_kinase_CS"/>
</dbReference>
<dbReference type="GO" id="GO:0005829">
    <property type="term" value="C:cytosol"/>
    <property type="evidence" value="ECO:0007669"/>
    <property type="project" value="TreeGrafter"/>
</dbReference>
<feature type="binding site" evidence="11">
    <location>
        <position position="68"/>
    </location>
    <ligand>
        <name>substrate</name>
    </ligand>
</feature>
<evidence type="ECO:0000313" key="12">
    <source>
        <dbReference type="EMBL" id="RLQ86537.1"/>
    </source>
</evidence>
<name>A0A3L7J729_9MICO</name>
<dbReference type="GO" id="GO:0009423">
    <property type="term" value="P:chorismate biosynthetic process"/>
    <property type="evidence" value="ECO:0007669"/>
    <property type="project" value="UniProtKB-UniRule"/>
</dbReference>
<evidence type="ECO:0000256" key="7">
    <source>
        <dbReference type="ARBA" id="ARBA00022777"/>
    </source>
</evidence>
<keyword evidence="11" id="KW-0963">Cytoplasm</keyword>
<dbReference type="SUPFAM" id="SSF52540">
    <property type="entry name" value="P-loop containing nucleoside triphosphate hydrolases"/>
    <property type="match status" value="1"/>
</dbReference>
<reference evidence="12 13" key="1">
    <citation type="submission" date="2018-10" db="EMBL/GenBank/DDBJ databases">
        <authorList>
            <person name="Li J."/>
        </authorList>
    </citation>
    <scope>NUCLEOTIDE SEQUENCE [LARGE SCALE GENOMIC DNA]</scope>
    <source>
        <strain evidence="12 13">ZD1-4</strain>
    </source>
</reference>
<keyword evidence="4 11" id="KW-0028">Amino-acid biosynthesis</keyword>
<evidence type="ECO:0000256" key="8">
    <source>
        <dbReference type="ARBA" id="ARBA00022840"/>
    </source>
</evidence>
<comment type="caution">
    <text evidence="12">The sequence shown here is derived from an EMBL/GenBank/DDBJ whole genome shotgun (WGS) entry which is preliminary data.</text>
</comment>
<feature type="binding site" evidence="11">
    <location>
        <position position="104"/>
    </location>
    <ligand>
        <name>ATP</name>
        <dbReference type="ChEBI" id="CHEBI:30616"/>
    </ligand>
</feature>
<keyword evidence="5 11" id="KW-0808">Transferase</keyword>
<dbReference type="PROSITE" id="PS01128">
    <property type="entry name" value="SHIKIMATE_KINASE"/>
    <property type="match status" value="1"/>
</dbReference>
<comment type="cofactor">
    <cofactor evidence="11">
        <name>Mg(2+)</name>
        <dbReference type="ChEBI" id="CHEBI:18420"/>
    </cofactor>
    <text evidence="11">Binds 1 Mg(2+) ion per subunit.</text>
</comment>
<dbReference type="InterPro" id="IPR031322">
    <property type="entry name" value="Shikimate/glucono_kinase"/>
</dbReference>
<dbReference type="GO" id="GO:0008652">
    <property type="term" value="P:amino acid biosynthetic process"/>
    <property type="evidence" value="ECO:0007669"/>
    <property type="project" value="UniProtKB-KW"/>
</dbReference>
<gene>
    <name evidence="11" type="primary">aroK</name>
    <name evidence="12" type="ORF">D9V28_04565</name>
</gene>
<evidence type="ECO:0000256" key="5">
    <source>
        <dbReference type="ARBA" id="ARBA00022679"/>
    </source>
</evidence>
<keyword evidence="7 11" id="KW-0418">Kinase</keyword>
<accession>A0A3L7J729</accession>
<evidence type="ECO:0000313" key="13">
    <source>
        <dbReference type="Proteomes" id="UP000282460"/>
    </source>
</evidence>
<dbReference type="HAMAP" id="MF_00109">
    <property type="entry name" value="Shikimate_kinase"/>
    <property type="match status" value="1"/>
</dbReference>
<comment type="similarity">
    <text evidence="2 11">Belongs to the shikimate kinase family.</text>
</comment>
<keyword evidence="8 11" id="KW-0067">ATP-binding</keyword>
<feature type="binding site" evidence="11">
    <location>
        <position position="121"/>
    </location>
    <ligand>
        <name>substrate</name>
    </ligand>
</feature>
<dbReference type="PANTHER" id="PTHR21087:SF16">
    <property type="entry name" value="SHIKIMATE KINASE 1, CHLOROPLASTIC"/>
    <property type="match status" value="1"/>
</dbReference>
<dbReference type="EMBL" id="RCWJ01000001">
    <property type="protein sequence ID" value="RLQ86537.1"/>
    <property type="molecule type" value="Genomic_DNA"/>
</dbReference>
<protein>
    <recommendedName>
        <fullName evidence="3 11">Shikimate kinase</fullName>
        <shortName evidence="11">SK</shortName>
        <ecNumber evidence="3 11">2.7.1.71</ecNumber>
    </recommendedName>
</protein>
<dbReference type="EC" id="2.7.1.71" evidence="3 11"/>
<dbReference type="UniPathway" id="UPA00053">
    <property type="reaction ID" value="UER00088"/>
</dbReference>
<comment type="function">
    <text evidence="11">Catalyzes the specific phosphorylation of the 3-hydroxyl group of shikimic acid using ATP as a cosubstrate.</text>
</comment>
<comment type="catalytic activity">
    <reaction evidence="10 11">
        <text>shikimate + ATP = 3-phosphoshikimate + ADP + H(+)</text>
        <dbReference type="Rhea" id="RHEA:13121"/>
        <dbReference type="ChEBI" id="CHEBI:15378"/>
        <dbReference type="ChEBI" id="CHEBI:30616"/>
        <dbReference type="ChEBI" id="CHEBI:36208"/>
        <dbReference type="ChEBI" id="CHEBI:145989"/>
        <dbReference type="ChEBI" id="CHEBI:456216"/>
        <dbReference type="EC" id="2.7.1.71"/>
    </reaction>
</comment>
<keyword evidence="9 11" id="KW-0057">Aromatic amino acid biosynthesis</keyword>
<keyword evidence="11" id="KW-0460">Magnesium</keyword>
<dbReference type="InterPro" id="IPR000623">
    <property type="entry name" value="Shikimate_kinase/TSH1"/>
</dbReference>
<dbReference type="InterPro" id="IPR027417">
    <property type="entry name" value="P-loop_NTPase"/>
</dbReference>
<evidence type="ECO:0000256" key="10">
    <source>
        <dbReference type="ARBA" id="ARBA00048567"/>
    </source>
</evidence>
<feature type="binding site" evidence="11">
    <location>
        <position position="47"/>
    </location>
    <ligand>
        <name>substrate</name>
    </ligand>
</feature>
<evidence type="ECO:0000256" key="2">
    <source>
        <dbReference type="ARBA" id="ARBA00006997"/>
    </source>
</evidence>
<keyword evidence="11" id="KW-0479">Metal-binding</keyword>
<evidence type="ECO:0000256" key="1">
    <source>
        <dbReference type="ARBA" id="ARBA00004842"/>
    </source>
</evidence>
<evidence type="ECO:0000256" key="3">
    <source>
        <dbReference type="ARBA" id="ARBA00012154"/>
    </source>
</evidence>
<dbReference type="GO" id="GO:0009073">
    <property type="term" value="P:aromatic amino acid family biosynthetic process"/>
    <property type="evidence" value="ECO:0007669"/>
    <property type="project" value="UniProtKB-KW"/>
</dbReference>
<evidence type="ECO:0000256" key="9">
    <source>
        <dbReference type="ARBA" id="ARBA00023141"/>
    </source>
</evidence>
<sequence length="155" mass="16963">MGAGKTRIGRRVAKALDVRFLDTDKMVVAEHGQIAEIFETRGEAAFRDLERDAVAEALSERAVVSLGGGAVLHEDTQRALAHTTVVFLTVTAEAVAARINTSKRPLLKNGTGDWQRIYDERRTLYESLAVATFDTSNEPIERIAANIAIWAKGRA</sequence>
<feature type="binding site" evidence="11">
    <location>
        <position position="6"/>
    </location>
    <ligand>
        <name>Mg(2+)</name>
        <dbReference type="ChEBI" id="CHEBI:18420"/>
    </ligand>
</feature>
<dbReference type="GO" id="GO:0005524">
    <property type="term" value="F:ATP binding"/>
    <property type="evidence" value="ECO:0007669"/>
    <property type="project" value="UniProtKB-UniRule"/>
</dbReference>
<dbReference type="Proteomes" id="UP000282460">
    <property type="component" value="Unassembled WGS sequence"/>
</dbReference>
<dbReference type="AlphaFoldDB" id="A0A3L7J729"/>
<dbReference type="GO" id="GO:0000287">
    <property type="term" value="F:magnesium ion binding"/>
    <property type="evidence" value="ECO:0007669"/>
    <property type="project" value="UniProtKB-UniRule"/>
</dbReference>
<dbReference type="GO" id="GO:0004765">
    <property type="term" value="F:shikimate kinase activity"/>
    <property type="evidence" value="ECO:0007669"/>
    <property type="project" value="UniProtKB-UniRule"/>
</dbReference>
<keyword evidence="13" id="KW-1185">Reference proteome</keyword>
<comment type="subcellular location">
    <subcellularLocation>
        <location evidence="11">Cytoplasm</location>
    </subcellularLocation>
</comment>
<keyword evidence="6 11" id="KW-0547">Nucleotide-binding</keyword>
<dbReference type="Pfam" id="PF01202">
    <property type="entry name" value="SKI"/>
    <property type="match status" value="1"/>
</dbReference>
<proteinExistence type="inferred from homology"/>
<organism evidence="12 13">
    <name type="scientific">Mycetocola zhadangensis</name>
    <dbReference type="NCBI Taxonomy" id="1164595"/>
    <lineage>
        <taxon>Bacteria</taxon>
        <taxon>Bacillati</taxon>
        <taxon>Actinomycetota</taxon>
        <taxon>Actinomycetes</taxon>
        <taxon>Micrococcales</taxon>
        <taxon>Microbacteriaceae</taxon>
        <taxon>Mycetocola</taxon>
    </lineage>
</organism>
<comment type="subunit">
    <text evidence="11">Monomer.</text>
</comment>
<dbReference type="PANTHER" id="PTHR21087">
    <property type="entry name" value="SHIKIMATE KINASE"/>
    <property type="match status" value="1"/>
</dbReference>
<comment type="caution">
    <text evidence="11">Lacks conserved residue(s) required for the propagation of feature annotation.</text>
</comment>
<comment type="pathway">
    <text evidence="1 11">Metabolic intermediate biosynthesis; chorismate biosynthesis; chorismate from D-erythrose 4-phosphate and phosphoenolpyruvate: step 5/7.</text>
</comment>
<evidence type="ECO:0000256" key="4">
    <source>
        <dbReference type="ARBA" id="ARBA00022605"/>
    </source>
</evidence>